<evidence type="ECO:0000259" key="2">
    <source>
        <dbReference type="PROSITE" id="PS50110"/>
    </source>
</evidence>
<dbReference type="RefSeq" id="WP_022012618.1">
    <property type="nucleotide sequence ID" value="NZ_CAEUHN010000012.1"/>
</dbReference>
<evidence type="ECO:0000256" key="1">
    <source>
        <dbReference type="PROSITE-ProRule" id="PRU00169"/>
    </source>
</evidence>
<dbReference type="EMBL" id="JMZZ02000107">
    <property type="protein sequence ID" value="KFX74868.1"/>
    <property type="molecule type" value="Genomic_DNA"/>
</dbReference>
<evidence type="ECO:0000259" key="3">
    <source>
        <dbReference type="PROSITE" id="PS50930"/>
    </source>
</evidence>
<dbReference type="Gene3D" id="3.40.50.2300">
    <property type="match status" value="1"/>
</dbReference>
<evidence type="ECO:0000313" key="9">
    <source>
        <dbReference type="Proteomes" id="UP000028294"/>
    </source>
</evidence>
<gene>
    <name evidence="8" type="ORF">DXA27_08535</name>
    <name evidence="4" type="ORF">EE52_0209855</name>
    <name evidence="7" type="ORF">IA74_017500</name>
    <name evidence="5" type="ORF">O1422_11430</name>
    <name evidence="6" type="ORF">O1433_00440</name>
</gene>
<feature type="modified residue" description="4-aspartylphosphate" evidence="1">
    <location>
        <position position="58"/>
    </location>
</feature>
<sequence>MNKITAVIIEDEIPAARRLNKIINEIRPEWQVTILPGSVEKSVEWFNKNPHPDIVFLDIQLTDGISFTFIEQARPESTIIFTTAYDEYAIRAFAVNSIDYLLKPIDSVRLEEAIAKFEHLTTKYLVQEQKTTDLIDILQNIANPCKKYRTRFLISGEDKLFTLQVEDIAYFYSENKITFAVTKQNREHIIDLSLDRLMEQLNPDIFFRSSRQTVISINAIERIESYFLGKAILHVKPPFKDKIIVSRDKIPQLKLWLNY</sequence>
<dbReference type="PROSITE" id="PS50110">
    <property type="entry name" value="RESPONSE_REGULATORY"/>
    <property type="match status" value="1"/>
</dbReference>
<dbReference type="SUPFAM" id="SSF52172">
    <property type="entry name" value="CheY-like"/>
    <property type="match status" value="1"/>
</dbReference>
<evidence type="ECO:0000313" key="10">
    <source>
        <dbReference type="Proteomes" id="UP000284614"/>
    </source>
</evidence>
<dbReference type="PATRIC" id="fig|817.53.peg.2035"/>
<name>A0A081TYA5_BACFG</name>
<dbReference type="Pfam" id="PF04397">
    <property type="entry name" value="LytTR"/>
    <property type="match status" value="1"/>
</dbReference>
<feature type="domain" description="Response regulatory" evidence="2">
    <location>
        <begin position="5"/>
        <end position="118"/>
    </location>
</feature>
<dbReference type="EMBL" id="QSDG01000006">
    <property type="protein sequence ID" value="RGY69376.1"/>
    <property type="molecule type" value="Genomic_DNA"/>
</dbReference>
<dbReference type="InterPro" id="IPR046947">
    <property type="entry name" value="LytR-like"/>
</dbReference>
<keyword evidence="1" id="KW-0597">Phosphoprotein</keyword>
<dbReference type="EMBL" id="JAPTZU010000001">
    <property type="protein sequence ID" value="MCZ2685977.1"/>
    <property type="molecule type" value="Genomic_DNA"/>
</dbReference>
<dbReference type="PROSITE" id="PS50930">
    <property type="entry name" value="HTH_LYTTR"/>
    <property type="match status" value="1"/>
</dbReference>
<dbReference type="PANTHER" id="PTHR37299:SF1">
    <property type="entry name" value="STAGE 0 SPORULATION PROTEIN A HOMOLOG"/>
    <property type="match status" value="1"/>
</dbReference>
<reference evidence="4" key="2">
    <citation type="submission" date="2014-07" db="EMBL/GenBank/DDBJ databases">
        <title>Genetics and epidemiology of antimicrobial resistance in B. fragilis group.</title>
        <authorList>
            <person name="Sydenham T.V."/>
            <person name="Hasman H."/>
            <person name="Kemp M."/>
            <person name="Justesen U.S."/>
        </authorList>
    </citation>
    <scope>NUCLEOTIDE SEQUENCE [LARGE SCALE GENOMIC DNA]</scope>
    <source>
        <strain evidence="4">DCMOUH0018B</strain>
    </source>
</reference>
<protein>
    <submittedName>
        <fullName evidence="4">Chemotaxis protein CheY</fullName>
    </submittedName>
    <submittedName>
        <fullName evidence="8">DNA-binding response regulator</fullName>
    </submittedName>
    <submittedName>
        <fullName evidence="5">LytTR family DNA-binding domain-containing protein</fullName>
    </submittedName>
    <submittedName>
        <fullName evidence="7">Response regulator transcription factor</fullName>
    </submittedName>
</protein>
<dbReference type="Proteomes" id="UP000028294">
    <property type="component" value="Chromosome"/>
</dbReference>
<dbReference type="EMBL" id="CP036553">
    <property type="protein sequence ID" value="QCQ37756.1"/>
    <property type="molecule type" value="Genomic_DNA"/>
</dbReference>
<dbReference type="Pfam" id="PF00072">
    <property type="entry name" value="Response_reg"/>
    <property type="match status" value="1"/>
</dbReference>
<reference evidence="7 9" key="4">
    <citation type="submission" date="2019-03" db="EMBL/GenBank/DDBJ databases">
        <title>Complete genome assembly of MDR B. fragilis.</title>
        <authorList>
            <person name="Sydenham T.V."/>
            <person name="Hasman H."/>
            <person name="Justesen U.S."/>
        </authorList>
    </citation>
    <scope>NUCLEOTIDE SEQUENCE [LARGE SCALE GENOMIC DNA]</scope>
    <source>
        <strain evidence="7 9">DCMOUH0067B</strain>
    </source>
</reference>
<evidence type="ECO:0000313" key="4">
    <source>
        <dbReference type="EMBL" id="KFX74868.1"/>
    </source>
</evidence>
<dbReference type="FunFam" id="3.40.50.2300:FF:000361">
    <property type="entry name" value="Two-component system response regulator"/>
    <property type="match status" value="1"/>
</dbReference>
<dbReference type="GO" id="GO:0000156">
    <property type="term" value="F:phosphorelay response regulator activity"/>
    <property type="evidence" value="ECO:0007669"/>
    <property type="project" value="InterPro"/>
</dbReference>
<evidence type="ECO:0000313" key="8">
    <source>
        <dbReference type="EMBL" id="RGY69376.1"/>
    </source>
</evidence>
<dbReference type="Proteomes" id="UP001079672">
    <property type="component" value="Unassembled WGS sequence"/>
</dbReference>
<accession>A0A081TYA5</accession>
<dbReference type="SMART" id="SM00448">
    <property type="entry name" value="REC"/>
    <property type="match status" value="1"/>
</dbReference>
<dbReference type="SMART" id="SM00850">
    <property type="entry name" value="LytTR"/>
    <property type="match status" value="1"/>
</dbReference>
<dbReference type="Proteomes" id="UP001075704">
    <property type="component" value="Unassembled WGS sequence"/>
</dbReference>
<reference evidence="8 10" key="3">
    <citation type="submission" date="2018-08" db="EMBL/GenBank/DDBJ databases">
        <title>A genome reference for cultivated species of the human gut microbiota.</title>
        <authorList>
            <person name="Zou Y."/>
            <person name="Xue W."/>
            <person name="Luo G."/>
        </authorList>
    </citation>
    <scope>NUCLEOTIDE SEQUENCE [LARGE SCALE GENOMIC DNA]</scope>
    <source>
        <strain evidence="8 10">OF01-1</strain>
    </source>
</reference>
<dbReference type="Proteomes" id="UP000284614">
    <property type="component" value="Unassembled WGS sequence"/>
</dbReference>
<evidence type="ECO:0000313" key="6">
    <source>
        <dbReference type="EMBL" id="MCZ2685977.1"/>
    </source>
</evidence>
<dbReference type="InterPro" id="IPR001789">
    <property type="entry name" value="Sig_transdc_resp-reg_receiver"/>
</dbReference>
<dbReference type="InterPro" id="IPR007492">
    <property type="entry name" value="LytTR_DNA-bd_dom"/>
</dbReference>
<organism evidence="8 10">
    <name type="scientific">Bacteroides fragilis</name>
    <dbReference type="NCBI Taxonomy" id="817"/>
    <lineage>
        <taxon>Bacteria</taxon>
        <taxon>Pseudomonadati</taxon>
        <taxon>Bacteroidota</taxon>
        <taxon>Bacteroidia</taxon>
        <taxon>Bacteroidales</taxon>
        <taxon>Bacteroidaceae</taxon>
        <taxon>Bacteroides</taxon>
    </lineage>
</organism>
<dbReference type="GeneID" id="99672063"/>
<feature type="domain" description="HTH LytTR-type" evidence="3">
    <location>
        <begin position="152"/>
        <end position="259"/>
    </location>
</feature>
<reference evidence="5" key="5">
    <citation type="submission" date="2022-12" db="EMBL/GenBank/DDBJ databases">
        <title>Development of a Multilocus Sequence Typing Scheme for Bacteroides fragilis Based on Whole Genome Sequencing Data and Clinical Application.</title>
        <authorList>
            <person name="Nielsen F.D."/>
            <person name="Justesen U.S."/>
        </authorList>
    </citation>
    <scope>NUCLEOTIDE SEQUENCE</scope>
    <source>
        <strain evidence="6">BF_AM_ODE_DK_2015_4</strain>
        <strain evidence="5">BF_BC_ODE_DK_2015_2</strain>
    </source>
</reference>
<dbReference type="GO" id="GO:0003677">
    <property type="term" value="F:DNA binding"/>
    <property type="evidence" value="ECO:0007669"/>
    <property type="project" value="UniProtKB-KW"/>
</dbReference>
<dbReference type="EMBL" id="JAPUAC010000007">
    <property type="protein sequence ID" value="MCZ2654771.1"/>
    <property type="molecule type" value="Genomic_DNA"/>
</dbReference>
<evidence type="ECO:0000313" key="7">
    <source>
        <dbReference type="EMBL" id="QCQ37756.1"/>
    </source>
</evidence>
<proteinExistence type="predicted"/>
<dbReference type="PANTHER" id="PTHR37299">
    <property type="entry name" value="TRANSCRIPTIONAL REGULATOR-RELATED"/>
    <property type="match status" value="1"/>
</dbReference>
<keyword evidence="8" id="KW-0238">DNA-binding</keyword>
<reference evidence="4" key="1">
    <citation type="book" date="2014" name="THE 24TH EUROPEAN CONGRESS OF CLINICAL MICROBIOLOGY AND INFECTIOUS DISEASES" publisher="ECCMID 2014" city="Barcelona, Spain">
        <title>Identification of resistance genes in three multidrug-resistant Bacteroides fragilis isolates by whole genome sequencing.</title>
        <editorList>
            <person name="Unknown"/>
            <person name="A."/>
        </editorList>
        <authorList>
            <person name="Sydenham T.V."/>
            <person name="Hasman H."/>
            <person name="Wang M."/>
            <person name="Soki J."/>
            <person name="Nagy E."/>
            <person name="Justesen U.S."/>
        </authorList>
    </citation>
    <scope>NUCLEOTIDE SEQUENCE</scope>
    <source>
        <strain evidence="4">DCMOUH0018B</strain>
    </source>
</reference>
<dbReference type="AlphaFoldDB" id="A0A081TYA5"/>
<dbReference type="Gene3D" id="2.40.50.1020">
    <property type="entry name" value="LytTr DNA-binding domain"/>
    <property type="match status" value="1"/>
</dbReference>
<dbReference type="InterPro" id="IPR011006">
    <property type="entry name" value="CheY-like_superfamily"/>
</dbReference>
<evidence type="ECO:0000313" key="5">
    <source>
        <dbReference type="EMBL" id="MCZ2654771.1"/>
    </source>
</evidence>